<protein>
    <submittedName>
        <fullName evidence="3">HlyD family secretion protein</fullName>
    </submittedName>
</protein>
<keyword evidence="4" id="KW-1185">Reference proteome</keyword>
<evidence type="ECO:0000256" key="2">
    <source>
        <dbReference type="ARBA" id="ARBA00023054"/>
    </source>
</evidence>
<accession>A0A161LF23</accession>
<dbReference type="STRING" id="681398.PJIAN_433"/>
<sequence length="303" mass="32982">METKKLLYILVAASSLATGLTSCHGSKIQSDASGTFEATEVIVSSEANGKILSFAAEEGSTLEAGQVIGTIDSTQLYLKKKQLLASVQAVQSRRPEISKQIASLQQQIATQKTEKHRFENLVKAGAANQKQLDDINSGLAVLEKQLVAQQSSLSTSDRGMIEDAAAFRAQIDQLNDQLAKCRVVNPLSGTVLTKYVESNEVTAQGKPLYKIADTGNMKLRAYVTNGQLSEIKLGQVVKVYIDKGDNDTKEYSGKIEWISDKAEFTPKTIQTKDERANLVYAVKIAVKNDGLIKIGMYGEVKFN</sequence>
<dbReference type="PANTHER" id="PTHR32347:SF23">
    <property type="entry name" value="BLL5650 PROTEIN"/>
    <property type="match status" value="1"/>
</dbReference>
<evidence type="ECO:0000313" key="4">
    <source>
        <dbReference type="Proteomes" id="UP000076586"/>
    </source>
</evidence>
<dbReference type="PANTHER" id="PTHR32347">
    <property type="entry name" value="EFFLUX SYSTEM COMPONENT YKNX-RELATED"/>
    <property type="match status" value="1"/>
</dbReference>
<keyword evidence="2" id="KW-0175">Coiled coil</keyword>
<evidence type="ECO:0000256" key="1">
    <source>
        <dbReference type="ARBA" id="ARBA00004196"/>
    </source>
</evidence>
<dbReference type="AlphaFoldDB" id="A0A161LF23"/>
<dbReference type="RefSeq" id="WP_068704781.1">
    <property type="nucleotide sequence ID" value="NZ_BDCR01000004.1"/>
</dbReference>
<dbReference type="Gene3D" id="2.40.30.170">
    <property type="match status" value="1"/>
</dbReference>
<dbReference type="Proteomes" id="UP000076586">
    <property type="component" value="Unassembled WGS sequence"/>
</dbReference>
<dbReference type="SUPFAM" id="SSF111369">
    <property type="entry name" value="HlyD-like secretion proteins"/>
    <property type="match status" value="1"/>
</dbReference>
<comment type="caution">
    <text evidence="3">The sequence shown here is derived from an EMBL/GenBank/DDBJ whole genome shotgun (WGS) entry which is preliminary data.</text>
</comment>
<reference evidence="4" key="2">
    <citation type="journal article" date="2017" name="Genome Announc.">
        <title>Draft genome sequence of Paludibacter jiangxiensis NM7(T), a propionate-producing fermentative bacterium.</title>
        <authorList>
            <person name="Qiu Y.-L."/>
            <person name="Tourlousse D.M."/>
            <person name="Matsuura N."/>
            <person name="Ohashi A."/>
            <person name="Sekiguchi Y."/>
        </authorList>
    </citation>
    <scope>NUCLEOTIDE SEQUENCE [LARGE SCALE GENOMIC DNA]</scope>
    <source>
        <strain evidence="4">NM7</strain>
    </source>
</reference>
<dbReference type="OrthoDB" id="9778236at2"/>
<dbReference type="PROSITE" id="PS51257">
    <property type="entry name" value="PROKAR_LIPOPROTEIN"/>
    <property type="match status" value="1"/>
</dbReference>
<dbReference type="Gene3D" id="2.40.50.100">
    <property type="match status" value="1"/>
</dbReference>
<evidence type="ECO:0000313" key="3">
    <source>
        <dbReference type="EMBL" id="GAT63495.1"/>
    </source>
</evidence>
<dbReference type="GO" id="GO:0030313">
    <property type="term" value="C:cell envelope"/>
    <property type="evidence" value="ECO:0007669"/>
    <property type="project" value="UniProtKB-SubCell"/>
</dbReference>
<comment type="subcellular location">
    <subcellularLocation>
        <location evidence="1">Cell envelope</location>
    </subcellularLocation>
</comment>
<dbReference type="EMBL" id="BDCR01000004">
    <property type="protein sequence ID" value="GAT63495.1"/>
    <property type="molecule type" value="Genomic_DNA"/>
</dbReference>
<name>A0A161LF23_9BACT</name>
<proteinExistence type="predicted"/>
<dbReference type="InterPro" id="IPR050465">
    <property type="entry name" value="UPF0194_transport"/>
</dbReference>
<reference evidence="4" key="1">
    <citation type="submission" date="2016-04" db="EMBL/GenBank/DDBJ databases">
        <title>Draft genome sequence of Paludibacter jiangxiensis strain NM7.</title>
        <authorList>
            <person name="Qiu Y."/>
            <person name="Matsuura N."/>
            <person name="Ohashi A."/>
            <person name="Tourlousse M.D."/>
            <person name="Sekiguchi Y."/>
        </authorList>
    </citation>
    <scope>NUCLEOTIDE SEQUENCE [LARGE SCALE GENOMIC DNA]</scope>
    <source>
        <strain evidence="4">NM7</strain>
    </source>
</reference>
<organism evidence="3 4">
    <name type="scientific">Paludibacter jiangxiensis</name>
    <dbReference type="NCBI Taxonomy" id="681398"/>
    <lineage>
        <taxon>Bacteria</taxon>
        <taxon>Pseudomonadati</taxon>
        <taxon>Bacteroidota</taxon>
        <taxon>Bacteroidia</taxon>
        <taxon>Bacteroidales</taxon>
        <taxon>Paludibacteraceae</taxon>
        <taxon>Paludibacter</taxon>
    </lineage>
</organism>
<gene>
    <name evidence="3" type="ORF">PJIAN_433</name>
</gene>